<evidence type="ECO:0000256" key="8">
    <source>
        <dbReference type="ARBA" id="ARBA00023274"/>
    </source>
</evidence>
<feature type="region of interest" description="Disordered" evidence="10">
    <location>
        <begin position="734"/>
        <end position="808"/>
    </location>
</feature>
<keyword evidence="9" id="KW-0802">TPR repeat</keyword>
<dbReference type="GO" id="GO:0043022">
    <property type="term" value="F:ribosome binding"/>
    <property type="evidence" value="ECO:0007669"/>
    <property type="project" value="TreeGrafter"/>
</dbReference>
<feature type="region of interest" description="Disordered" evidence="10">
    <location>
        <begin position="547"/>
        <end position="566"/>
    </location>
</feature>
<comment type="similarity">
    <text evidence="3">Belongs to the SRP72 family.</text>
</comment>
<keyword evidence="7" id="KW-0733">Signal recognition particle</keyword>
<dbReference type="VEuPathDB" id="ToxoDB:CSUI_009842"/>
<dbReference type="RefSeq" id="XP_067918073.1">
    <property type="nucleotide sequence ID" value="XM_068069951.1"/>
</dbReference>
<evidence type="ECO:0000313" key="13">
    <source>
        <dbReference type="Proteomes" id="UP000221165"/>
    </source>
</evidence>
<dbReference type="AlphaFoldDB" id="A0A2C6KIW2"/>
<feature type="compositionally biased region" description="Basic and acidic residues" evidence="10">
    <location>
        <begin position="798"/>
        <end position="808"/>
    </location>
</feature>
<evidence type="ECO:0000256" key="9">
    <source>
        <dbReference type="PROSITE-ProRule" id="PRU00339"/>
    </source>
</evidence>
<proteinExistence type="inferred from homology"/>
<evidence type="ECO:0000256" key="2">
    <source>
        <dbReference type="ARBA" id="ARBA00004496"/>
    </source>
</evidence>
<keyword evidence="13" id="KW-1185">Reference proteome</keyword>
<dbReference type="GO" id="GO:0008312">
    <property type="term" value="F:7S RNA binding"/>
    <property type="evidence" value="ECO:0007669"/>
    <property type="project" value="InterPro"/>
</dbReference>
<dbReference type="InterPro" id="IPR011990">
    <property type="entry name" value="TPR-like_helical_dom_sf"/>
</dbReference>
<feature type="region of interest" description="Disordered" evidence="10">
    <location>
        <begin position="456"/>
        <end position="479"/>
    </location>
</feature>
<evidence type="ECO:0000256" key="4">
    <source>
        <dbReference type="ARBA" id="ARBA00018350"/>
    </source>
</evidence>
<accession>A0A2C6KIW2</accession>
<keyword evidence="6" id="KW-0256">Endoplasmic reticulum</keyword>
<evidence type="ECO:0000256" key="10">
    <source>
        <dbReference type="SAM" id="MobiDB-lite"/>
    </source>
</evidence>
<keyword evidence="5" id="KW-0963">Cytoplasm</keyword>
<reference evidence="12 13" key="1">
    <citation type="journal article" date="2017" name="Int. J. Parasitol.">
        <title>The genome of the protozoan parasite Cystoisospora suis and a reverse vaccinology approach to identify vaccine candidates.</title>
        <authorList>
            <person name="Palmieri N."/>
            <person name="Shrestha A."/>
            <person name="Ruttkowski B."/>
            <person name="Beck T."/>
            <person name="Vogl C."/>
            <person name="Tomley F."/>
            <person name="Blake D.P."/>
            <person name="Joachim A."/>
        </authorList>
    </citation>
    <scope>NUCLEOTIDE SEQUENCE [LARGE SCALE GENOMIC DNA]</scope>
    <source>
        <strain evidence="12 13">Wien I</strain>
    </source>
</reference>
<sequence>MAMAGADKRKHKPTEPPSLETLAAAYKKVQEFLSQEDYSHALKISSKLPLDGDSGKCRLFCLLQLGRWRPAMDLVSTLQKMQGDEEGRNSPEGGRAYLFEEIYCMYRLNLLPKALETFEANASFIAGLPEDERSRMTHLKAQILHRFGDYEGCQAIYEELLQTDPENEMLLTNFLSSAICSRALRSEERGRGLVPTSTSVALGAAGSLVPREVRHHIENRLTSTYELPFNAACVAIQEGRLEEAEELLHQAKALCKEECGIADVEDDEEAFSQSPEMAGILAQIGYLRDMQHREEEAHEIYDLILRRVAKDQKATRCSGGVIGGGLSGGREEEQSVEVDLGVVTVVQANVYIRQQQQKRRASTALQHEGAEGCSATKTLDDAMKNIMRGSKQLCEQKLSRGQALALSINRCISFIQAGRVSHPGYRWGTLVSQQEAEKTVSGKYHFSPSVCGIAAGRKGGRKGKDEEGGERGMLAAGRPARAEEQLRELLLSSAEGDEAASLPASESIKMRICLATFRLDQNDTSAATRLLREAQGLVLQNVLCSETSSQTPSSSSAPQDTKQRDDTCTTSQILLREIVTLQQLTGDEEGALECLDAQFRFWKDQQRKKGDEGISLHAVTVLLTSASSCLALGRWEEAMDKFQQVLKLLPRNSPEYIQALVGAVEAGSHVLQCNFDQRKGQKDGDGHGEYKMKGSGGAGNGVDIRTSFAARSPLLLELKQKLPQKVLLLDSDEVERHEPTAISSGRKGGGGNALEKKAVHRGEAGEGGHAIDETKKKKKRRPRWPKGFDPSVPQMPPDPERWIRKCER</sequence>
<evidence type="ECO:0000256" key="3">
    <source>
        <dbReference type="ARBA" id="ARBA00007676"/>
    </source>
</evidence>
<dbReference type="PANTHER" id="PTHR14094:SF9">
    <property type="entry name" value="SIGNAL RECOGNITION PARTICLE SUBUNIT SRP72"/>
    <property type="match status" value="1"/>
</dbReference>
<dbReference type="Proteomes" id="UP000221165">
    <property type="component" value="Unassembled WGS sequence"/>
</dbReference>
<organism evidence="12 13">
    <name type="scientific">Cystoisospora suis</name>
    <dbReference type="NCBI Taxonomy" id="483139"/>
    <lineage>
        <taxon>Eukaryota</taxon>
        <taxon>Sar</taxon>
        <taxon>Alveolata</taxon>
        <taxon>Apicomplexa</taxon>
        <taxon>Conoidasida</taxon>
        <taxon>Coccidia</taxon>
        <taxon>Eucoccidiorida</taxon>
        <taxon>Eimeriorina</taxon>
        <taxon>Sarcocystidae</taxon>
        <taxon>Cystoisospora</taxon>
    </lineage>
</organism>
<dbReference type="SUPFAM" id="SSF48452">
    <property type="entry name" value="TPR-like"/>
    <property type="match status" value="1"/>
</dbReference>
<dbReference type="InterPro" id="IPR013699">
    <property type="entry name" value="Signal_recog_part_SRP72_RNA-bd"/>
</dbReference>
<evidence type="ECO:0000256" key="5">
    <source>
        <dbReference type="ARBA" id="ARBA00022490"/>
    </source>
</evidence>
<feature type="repeat" description="TPR" evidence="9">
    <location>
        <begin position="619"/>
        <end position="652"/>
    </location>
</feature>
<dbReference type="SMART" id="SM00028">
    <property type="entry name" value="TPR"/>
    <property type="match status" value="3"/>
</dbReference>
<dbReference type="EMBL" id="MIGC01006147">
    <property type="protein sequence ID" value="PHJ16344.1"/>
    <property type="molecule type" value="Genomic_DNA"/>
</dbReference>
<evidence type="ECO:0000259" key="11">
    <source>
        <dbReference type="Pfam" id="PF08492"/>
    </source>
</evidence>
<dbReference type="GO" id="GO:0005783">
    <property type="term" value="C:endoplasmic reticulum"/>
    <property type="evidence" value="ECO:0007669"/>
    <property type="project" value="UniProtKB-SubCell"/>
</dbReference>
<dbReference type="Pfam" id="PF08492">
    <property type="entry name" value="SRP72"/>
    <property type="match status" value="1"/>
</dbReference>
<evidence type="ECO:0000256" key="6">
    <source>
        <dbReference type="ARBA" id="ARBA00022824"/>
    </source>
</evidence>
<keyword evidence="8" id="KW-0687">Ribonucleoprotein</keyword>
<dbReference type="GO" id="GO:0005786">
    <property type="term" value="C:signal recognition particle, endoplasmic reticulum targeting"/>
    <property type="evidence" value="ECO:0007669"/>
    <property type="project" value="UniProtKB-KW"/>
</dbReference>
<feature type="domain" description="Signal recognition particle SRP72 subunit RNA-binding" evidence="11">
    <location>
        <begin position="773"/>
        <end position="808"/>
    </location>
</feature>
<evidence type="ECO:0000313" key="12">
    <source>
        <dbReference type="EMBL" id="PHJ16344.1"/>
    </source>
</evidence>
<dbReference type="PROSITE" id="PS50005">
    <property type="entry name" value="TPR"/>
    <property type="match status" value="1"/>
</dbReference>
<dbReference type="PANTHER" id="PTHR14094">
    <property type="entry name" value="SIGNAL RECOGNITION PARTICLE 72"/>
    <property type="match status" value="1"/>
</dbReference>
<evidence type="ECO:0000256" key="7">
    <source>
        <dbReference type="ARBA" id="ARBA00023135"/>
    </source>
</evidence>
<feature type="compositionally biased region" description="Low complexity" evidence="10">
    <location>
        <begin position="547"/>
        <end position="559"/>
    </location>
</feature>
<gene>
    <name evidence="12" type="ORF">CSUI_009842</name>
</gene>
<protein>
    <recommendedName>
        <fullName evidence="4">Signal recognition particle subunit SRP72</fullName>
    </recommendedName>
</protein>
<dbReference type="GeneID" id="94433162"/>
<dbReference type="Gene3D" id="1.25.40.10">
    <property type="entry name" value="Tetratricopeptide repeat domain"/>
    <property type="match status" value="2"/>
</dbReference>
<evidence type="ECO:0000256" key="1">
    <source>
        <dbReference type="ARBA" id="ARBA00004240"/>
    </source>
</evidence>
<feature type="region of interest" description="Disordered" evidence="10">
    <location>
        <begin position="677"/>
        <end position="698"/>
    </location>
</feature>
<dbReference type="InterPro" id="IPR019734">
    <property type="entry name" value="TPR_rpt"/>
</dbReference>
<comment type="caution">
    <text evidence="12">The sequence shown here is derived from an EMBL/GenBank/DDBJ whole genome shotgun (WGS) entry which is preliminary data.</text>
</comment>
<dbReference type="InterPro" id="IPR026270">
    <property type="entry name" value="SRP72"/>
</dbReference>
<dbReference type="OrthoDB" id="5421607at2759"/>
<feature type="compositionally biased region" description="Basic and acidic residues" evidence="10">
    <location>
        <begin position="677"/>
        <end position="692"/>
    </location>
</feature>
<feature type="compositionally biased region" description="Basic and acidic residues" evidence="10">
    <location>
        <begin position="754"/>
        <end position="775"/>
    </location>
</feature>
<comment type="subcellular location">
    <subcellularLocation>
        <location evidence="2">Cytoplasm</location>
    </subcellularLocation>
    <subcellularLocation>
        <location evidence="1">Endoplasmic reticulum</location>
    </subcellularLocation>
</comment>
<dbReference type="GO" id="GO:0006614">
    <property type="term" value="P:SRP-dependent cotranslational protein targeting to membrane"/>
    <property type="evidence" value="ECO:0007669"/>
    <property type="project" value="InterPro"/>
</dbReference>
<name>A0A2C6KIW2_9APIC</name>